<reference evidence="7" key="3">
    <citation type="journal article" name="Syst. Appl. Microbiol.">
        <title>Streptomyces alkaliterrae sp. nov., isolated from an alkaline soil, and emended descriptions of Streptomyces alkaliphilus, Streptomyces calidiresistens and Streptomyces durbertensis.</title>
        <authorList>
            <person name="Swiecimska M."/>
            <person name="Golinska P."/>
            <person name="Nouioui I."/>
            <person name="Wypij M."/>
            <person name="Rai M."/>
            <person name="Sangal V."/>
            <person name="Goodfellow M."/>
        </authorList>
    </citation>
    <scope>NUCLEOTIDE SEQUENCE</scope>
    <source>
        <strain evidence="7">OF8</strain>
    </source>
</reference>
<evidence type="ECO:0000313" key="9">
    <source>
        <dbReference type="Proteomes" id="UP000320857"/>
    </source>
</evidence>
<dbReference type="EMBL" id="JABJXA010000164">
    <property type="protein sequence ID" value="MBB1261343.1"/>
    <property type="molecule type" value="Genomic_DNA"/>
</dbReference>
<dbReference type="RefSeq" id="WP_143651237.1">
    <property type="nucleotide sequence ID" value="NZ_JABJXA010000164.1"/>
</dbReference>
<dbReference type="AlphaFoldDB" id="A0A5P0YXN8"/>
<sequence>MSGEWWVVVLVVAGVLVAVTLAVTIKLAVRLVRAKRALTDAGVPVGGKLAFWGALAYVISPVDLMPDPILLDDIGVLLFALHSLHRMAENARTGDAPKLDAATRPTSKSLS</sequence>
<proteinExistence type="predicted"/>
<dbReference type="Proteomes" id="UP000517765">
    <property type="component" value="Unassembled WGS sequence"/>
</dbReference>
<evidence type="ECO:0000256" key="1">
    <source>
        <dbReference type="ARBA" id="ARBA00004127"/>
    </source>
</evidence>
<protein>
    <submittedName>
        <fullName evidence="8">DUF1232 domain-containing protein</fullName>
    </submittedName>
</protein>
<accession>A0A5P0YXN8</accession>
<keyword evidence="3 5" id="KW-1133">Transmembrane helix</keyword>
<reference evidence="8 9" key="1">
    <citation type="submission" date="2019-10" db="EMBL/GenBank/DDBJ databases">
        <title>Streptomyces sp. nov., a novel actinobacterium isolated from alkaline environment.</title>
        <authorList>
            <person name="Golinska P."/>
        </authorList>
    </citation>
    <scope>NUCLEOTIDE SEQUENCE [LARGE SCALE GENOMIC DNA]</scope>
    <source>
        <strain evidence="8 9">OF1</strain>
    </source>
</reference>
<reference evidence="10" key="2">
    <citation type="submission" date="2020-05" db="EMBL/GenBank/DDBJ databases">
        <title>Classification of alakaliphilic streptomycetes isolated from an alkaline soil next to Lonar Crater, India and a proposal for the recognition of Streptomyces alkaliterrae sp. nov.</title>
        <authorList>
            <person name="Golinska P."/>
        </authorList>
    </citation>
    <scope>NUCLEOTIDE SEQUENCE [LARGE SCALE GENOMIC DNA]</scope>
    <source>
        <strain evidence="10">OF8</strain>
    </source>
</reference>
<gene>
    <name evidence="8" type="ORF">FNX44_025000</name>
    <name evidence="7" type="ORF">H3147_21380</name>
</gene>
<evidence type="ECO:0000256" key="2">
    <source>
        <dbReference type="ARBA" id="ARBA00022692"/>
    </source>
</evidence>
<evidence type="ECO:0000313" key="8">
    <source>
        <dbReference type="EMBL" id="MQS05048.1"/>
    </source>
</evidence>
<dbReference type="OrthoDB" id="4332048at2"/>
<evidence type="ECO:0000313" key="7">
    <source>
        <dbReference type="EMBL" id="MBB1261343.1"/>
    </source>
</evidence>
<evidence type="ECO:0000256" key="4">
    <source>
        <dbReference type="ARBA" id="ARBA00023136"/>
    </source>
</evidence>
<keyword evidence="2 5" id="KW-0812">Transmembrane</keyword>
<feature type="transmembrane region" description="Helical" evidence="5">
    <location>
        <begin position="6"/>
        <end position="29"/>
    </location>
</feature>
<dbReference type="Pfam" id="PF06803">
    <property type="entry name" value="DUF1232"/>
    <property type="match status" value="1"/>
</dbReference>
<comment type="caution">
    <text evidence="8">The sequence shown here is derived from an EMBL/GenBank/DDBJ whole genome shotgun (WGS) entry which is preliminary data.</text>
</comment>
<evidence type="ECO:0000256" key="3">
    <source>
        <dbReference type="ARBA" id="ARBA00022989"/>
    </source>
</evidence>
<evidence type="ECO:0000313" key="10">
    <source>
        <dbReference type="Proteomes" id="UP000517765"/>
    </source>
</evidence>
<keyword evidence="9" id="KW-1185">Reference proteome</keyword>
<name>A0A5P0YXN8_9ACTN</name>
<keyword evidence="4 5" id="KW-0472">Membrane</keyword>
<feature type="domain" description="DUF1232" evidence="6">
    <location>
        <begin position="48"/>
        <end position="79"/>
    </location>
</feature>
<organism evidence="8 9">
    <name type="scientific">Streptomyces alkaliterrae</name>
    <dbReference type="NCBI Taxonomy" id="2213162"/>
    <lineage>
        <taxon>Bacteria</taxon>
        <taxon>Bacillati</taxon>
        <taxon>Actinomycetota</taxon>
        <taxon>Actinomycetes</taxon>
        <taxon>Kitasatosporales</taxon>
        <taxon>Streptomycetaceae</taxon>
        <taxon>Streptomyces</taxon>
    </lineage>
</organism>
<dbReference type="GO" id="GO:0012505">
    <property type="term" value="C:endomembrane system"/>
    <property type="evidence" value="ECO:0007669"/>
    <property type="project" value="UniProtKB-SubCell"/>
</dbReference>
<dbReference type="InterPro" id="IPR010652">
    <property type="entry name" value="DUF1232"/>
</dbReference>
<dbReference type="EMBL" id="VJYK02000418">
    <property type="protein sequence ID" value="MQS05048.1"/>
    <property type="molecule type" value="Genomic_DNA"/>
</dbReference>
<dbReference type="Proteomes" id="UP000320857">
    <property type="component" value="Unassembled WGS sequence"/>
</dbReference>
<evidence type="ECO:0000259" key="6">
    <source>
        <dbReference type="Pfam" id="PF06803"/>
    </source>
</evidence>
<evidence type="ECO:0000256" key="5">
    <source>
        <dbReference type="SAM" id="Phobius"/>
    </source>
</evidence>
<comment type="subcellular location">
    <subcellularLocation>
        <location evidence="1">Endomembrane system</location>
        <topology evidence="1">Multi-pass membrane protein</topology>
    </subcellularLocation>
</comment>